<feature type="compositionally biased region" description="Acidic residues" evidence="5">
    <location>
        <begin position="74"/>
        <end position="90"/>
    </location>
</feature>
<accession>A0AAD9WWN0</accession>
<dbReference type="Proteomes" id="UP001280121">
    <property type="component" value="Unassembled WGS sequence"/>
</dbReference>
<organism evidence="7 8">
    <name type="scientific">Dipteronia dyeriana</name>
    <dbReference type="NCBI Taxonomy" id="168575"/>
    <lineage>
        <taxon>Eukaryota</taxon>
        <taxon>Viridiplantae</taxon>
        <taxon>Streptophyta</taxon>
        <taxon>Embryophyta</taxon>
        <taxon>Tracheophyta</taxon>
        <taxon>Spermatophyta</taxon>
        <taxon>Magnoliopsida</taxon>
        <taxon>eudicotyledons</taxon>
        <taxon>Gunneridae</taxon>
        <taxon>Pentapetalae</taxon>
        <taxon>rosids</taxon>
        <taxon>malvids</taxon>
        <taxon>Sapindales</taxon>
        <taxon>Sapindaceae</taxon>
        <taxon>Hippocastanoideae</taxon>
        <taxon>Acereae</taxon>
        <taxon>Dipteronia</taxon>
    </lineage>
</organism>
<dbReference type="EMBL" id="JANJYI010000006">
    <property type="protein sequence ID" value="KAK2645961.1"/>
    <property type="molecule type" value="Genomic_DNA"/>
</dbReference>
<keyword evidence="2 4" id="KW-0863">Zinc-finger</keyword>
<feature type="compositionally biased region" description="Basic and acidic residues" evidence="5">
    <location>
        <begin position="91"/>
        <end position="102"/>
    </location>
</feature>
<evidence type="ECO:0000313" key="8">
    <source>
        <dbReference type="Proteomes" id="UP001280121"/>
    </source>
</evidence>
<dbReference type="AlphaFoldDB" id="A0AAD9WWN0"/>
<feature type="region of interest" description="Disordered" evidence="5">
    <location>
        <begin position="566"/>
        <end position="617"/>
    </location>
</feature>
<dbReference type="Gene3D" id="4.10.60.10">
    <property type="entry name" value="Zinc finger, CCHC-type"/>
    <property type="match status" value="1"/>
</dbReference>
<protein>
    <recommendedName>
        <fullName evidence="6">SWIM-type domain-containing protein</fullName>
    </recommendedName>
</protein>
<feature type="region of interest" description="Disordered" evidence="5">
    <location>
        <begin position="66"/>
        <end position="126"/>
    </location>
</feature>
<evidence type="ECO:0000256" key="1">
    <source>
        <dbReference type="ARBA" id="ARBA00022723"/>
    </source>
</evidence>
<comment type="caution">
    <text evidence="7">The sequence shown here is derived from an EMBL/GenBank/DDBJ whole genome shotgun (WGS) entry which is preliminary data.</text>
</comment>
<dbReference type="Pfam" id="PF04434">
    <property type="entry name" value="SWIM"/>
    <property type="match status" value="1"/>
</dbReference>
<proteinExistence type="predicted"/>
<dbReference type="SMART" id="SM00575">
    <property type="entry name" value="ZnF_PMZ"/>
    <property type="match status" value="1"/>
</dbReference>
<evidence type="ECO:0000259" key="6">
    <source>
        <dbReference type="PROSITE" id="PS50966"/>
    </source>
</evidence>
<gene>
    <name evidence="7" type="ORF">Ddye_021156</name>
</gene>
<feature type="domain" description="SWIM-type" evidence="6">
    <location>
        <begin position="431"/>
        <end position="472"/>
    </location>
</feature>
<evidence type="ECO:0000313" key="7">
    <source>
        <dbReference type="EMBL" id="KAK2645961.1"/>
    </source>
</evidence>
<feature type="region of interest" description="Disordered" evidence="5">
    <location>
        <begin position="1"/>
        <end position="48"/>
    </location>
</feature>
<dbReference type="PANTHER" id="PTHR31973">
    <property type="entry name" value="POLYPROTEIN, PUTATIVE-RELATED"/>
    <property type="match status" value="1"/>
</dbReference>
<sequence length="617" mass="68614">MCGSIPSVLDGKKPPTIPSSSNQKRSAVNNPSYTINDASLGVGTNNEVGANTSEFETFVDNGLDGLLEPYPFEQDVDGDSDSVSDLDGDSDTNRYTDSHSGDIDGEDETGCDLDGDSDGDSGSDVDGDADCGCQLDVDSDGCGHDRGDSFTAPLPWIIPGAEKYSIQTINNDEPSISNGRFYKGATKMREGEYWQVRKYNKEHSCTLDGFYGRFRQASASIIGELYSPKLRVNDTTLKPEDIMTEMQLEYGLQILYSKAWRARDYAESIVFGSAAESFQQIPSYLYKLERENLGTVTAYLLNARNEFRYCFFAYGVCLRGFRAVIRPVIAIDGTHLRGRFRGILFIAHKGIAKAMEIVYPNAPHGLCGFHMMPMTVLIEFIWDMMQKWFHIRLNHVKTLRTQLTTWATTLLNQRNEESTMFTVRPVDMNEFLVKDGDKDGLVNLIERTCTCREFQIDMLPCKHALAALRACRKPFIDFCSDHYKKSSLVEAYSGVIRPVGHKSEWGVSEDISSIVVNAPPWVSQAGRPKKSRIPSFGEYRGNKSRTCSWCKQAGHNHQNCPTPLGFTVSSTSETRPTQTRKQRKCGGCGGLGHNKRTCSHGQTSTTDSLHDEDVIGA</sequence>
<feature type="compositionally biased region" description="Polar residues" evidence="5">
    <location>
        <begin position="18"/>
        <end position="48"/>
    </location>
</feature>
<keyword evidence="1" id="KW-0479">Metal-binding</keyword>
<dbReference type="PROSITE" id="PS50966">
    <property type="entry name" value="ZF_SWIM"/>
    <property type="match status" value="1"/>
</dbReference>
<evidence type="ECO:0000256" key="3">
    <source>
        <dbReference type="ARBA" id="ARBA00022833"/>
    </source>
</evidence>
<dbReference type="InterPro" id="IPR007527">
    <property type="entry name" value="Znf_SWIM"/>
</dbReference>
<evidence type="ECO:0000256" key="4">
    <source>
        <dbReference type="PROSITE-ProRule" id="PRU00325"/>
    </source>
</evidence>
<feature type="compositionally biased region" description="Polar residues" evidence="5">
    <location>
        <begin position="566"/>
        <end position="577"/>
    </location>
</feature>
<dbReference type="InterPro" id="IPR006564">
    <property type="entry name" value="Znf_PMZ"/>
</dbReference>
<dbReference type="GO" id="GO:0008270">
    <property type="term" value="F:zinc ion binding"/>
    <property type="evidence" value="ECO:0007669"/>
    <property type="project" value="UniProtKB-KW"/>
</dbReference>
<feature type="compositionally biased region" description="Basic and acidic residues" evidence="5">
    <location>
        <begin position="608"/>
        <end position="617"/>
    </location>
</feature>
<evidence type="ECO:0000256" key="2">
    <source>
        <dbReference type="ARBA" id="ARBA00022771"/>
    </source>
</evidence>
<feature type="compositionally biased region" description="Acidic residues" evidence="5">
    <location>
        <begin position="103"/>
        <end position="126"/>
    </location>
</feature>
<keyword evidence="8" id="KW-1185">Reference proteome</keyword>
<keyword evidence="3" id="KW-0862">Zinc</keyword>
<name>A0AAD9WWN0_9ROSI</name>
<reference evidence="7" key="1">
    <citation type="journal article" date="2023" name="Plant J.">
        <title>Genome sequences and population genomics provide insights into the demographic history, inbreeding, and mutation load of two 'living fossil' tree species of Dipteronia.</title>
        <authorList>
            <person name="Feng Y."/>
            <person name="Comes H.P."/>
            <person name="Chen J."/>
            <person name="Zhu S."/>
            <person name="Lu R."/>
            <person name="Zhang X."/>
            <person name="Li P."/>
            <person name="Qiu J."/>
            <person name="Olsen K.M."/>
            <person name="Qiu Y."/>
        </authorList>
    </citation>
    <scope>NUCLEOTIDE SEQUENCE</scope>
    <source>
        <strain evidence="7">KIB01</strain>
    </source>
</reference>
<evidence type="ECO:0000256" key="5">
    <source>
        <dbReference type="SAM" id="MobiDB-lite"/>
    </source>
</evidence>
<dbReference type="PANTHER" id="PTHR31973:SF195">
    <property type="entry name" value="MUDR FAMILY TRANSPOSASE"/>
    <property type="match status" value="1"/>
</dbReference>